<reference evidence="1" key="1">
    <citation type="submission" date="2022-10" db="EMBL/GenBank/DDBJ databases">
        <title>Algoriphagus sp. a novel bacteria isolate from halophytes salicornia europaea.</title>
        <authorList>
            <person name="Peng Y."/>
            <person name="Jiang L."/>
            <person name="Lee J."/>
        </authorList>
    </citation>
    <scope>NUCLEOTIDE SEQUENCE</scope>
    <source>
        <strain evidence="1">TR-M5</strain>
    </source>
</reference>
<protein>
    <submittedName>
        <fullName evidence="1">Uncharacterized protein</fullName>
    </submittedName>
</protein>
<organism evidence="1 2">
    <name type="scientific">Algoriphagus halophytocola</name>
    <dbReference type="NCBI Taxonomy" id="2991499"/>
    <lineage>
        <taxon>Bacteria</taxon>
        <taxon>Pseudomonadati</taxon>
        <taxon>Bacteroidota</taxon>
        <taxon>Cytophagia</taxon>
        <taxon>Cytophagales</taxon>
        <taxon>Cyclobacteriaceae</taxon>
        <taxon>Algoriphagus</taxon>
    </lineage>
</organism>
<proteinExistence type="predicted"/>
<accession>A0ABY6MJ03</accession>
<evidence type="ECO:0000313" key="1">
    <source>
        <dbReference type="EMBL" id="UZD23020.1"/>
    </source>
</evidence>
<dbReference type="RefSeq" id="WP_264809546.1">
    <property type="nucleotide sequence ID" value="NZ_CP110226.1"/>
</dbReference>
<dbReference type="EMBL" id="CP110226">
    <property type="protein sequence ID" value="UZD23020.1"/>
    <property type="molecule type" value="Genomic_DNA"/>
</dbReference>
<evidence type="ECO:0000313" key="2">
    <source>
        <dbReference type="Proteomes" id="UP001163156"/>
    </source>
</evidence>
<dbReference type="Proteomes" id="UP001163156">
    <property type="component" value="Chromosome"/>
</dbReference>
<keyword evidence="2" id="KW-1185">Reference proteome</keyword>
<gene>
    <name evidence="1" type="ORF">OM944_00710</name>
</gene>
<name>A0ABY6MJ03_9BACT</name>
<sequence>MSHRLFLKSPSILLILAFFMVFPLENIPVNAQVNGNTELSLKDYVVYNRLTLRNVGESTQSLKTSDVNELTVLPLTEVEEELAVQLKSHWAWPENTLEIIDSYSPFLFRTKKSAALDEVKLLLNVNEVGRISGFEILGKVDKGLKERLDHMLRKLPDCKPVPGYQTYRGETFELIIKK</sequence>